<dbReference type="AlphaFoldDB" id="A0A0F6SH90"/>
<keyword evidence="3" id="KW-1185">Reference proteome</keyword>
<feature type="region of interest" description="Disordered" evidence="1">
    <location>
        <begin position="1"/>
        <end position="26"/>
    </location>
</feature>
<evidence type="ECO:0000313" key="3">
    <source>
        <dbReference type="Proteomes" id="UP000034883"/>
    </source>
</evidence>
<protein>
    <submittedName>
        <fullName evidence="2">Uncharacterized protein</fullName>
    </submittedName>
</protein>
<evidence type="ECO:0000256" key="1">
    <source>
        <dbReference type="SAM" id="MobiDB-lite"/>
    </source>
</evidence>
<dbReference type="Proteomes" id="UP000034883">
    <property type="component" value="Chromosome"/>
</dbReference>
<accession>A0A0F6SH90</accession>
<gene>
    <name evidence="2" type="ORF">DB32_007178</name>
</gene>
<proteinExistence type="predicted"/>
<name>A0A0F6SH90_9BACT</name>
<sequence>MRLRSLAPRPRSRALPARPFDPRPSAAMRRWLRAARLRGAKNTSMIGA</sequence>
<feature type="compositionally biased region" description="Low complexity" evidence="1">
    <location>
        <begin position="1"/>
        <end position="18"/>
    </location>
</feature>
<organism evidence="2 3">
    <name type="scientific">Sandaracinus amylolyticus</name>
    <dbReference type="NCBI Taxonomy" id="927083"/>
    <lineage>
        <taxon>Bacteria</taxon>
        <taxon>Pseudomonadati</taxon>
        <taxon>Myxococcota</taxon>
        <taxon>Polyangia</taxon>
        <taxon>Polyangiales</taxon>
        <taxon>Sandaracinaceae</taxon>
        <taxon>Sandaracinus</taxon>
    </lineage>
</organism>
<dbReference type="KEGG" id="samy:DB32_007178"/>
<reference evidence="2 3" key="1">
    <citation type="submission" date="2015-03" db="EMBL/GenBank/DDBJ databases">
        <title>Genome assembly of Sandaracinus amylolyticus DSM 53668.</title>
        <authorList>
            <person name="Sharma G."/>
            <person name="Subramanian S."/>
        </authorList>
    </citation>
    <scope>NUCLEOTIDE SEQUENCE [LARGE SCALE GENOMIC DNA]</scope>
    <source>
        <strain evidence="2 3">DSM 53668</strain>
    </source>
</reference>
<evidence type="ECO:0000313" key="2">
    <source>
        <dbReference type="EMBL" id="AKF10029.1"/>
    </source>
</evidence>
<dbReference type="EMBL" id="CP011125">
    <property type="protein sequence ID" value="AKF10029.1"/>
    <property type="molecule type" value="Genomic_DNA"/>
</dbReference>